<dbReference type="GO" id="GO:0005524">
    <property type="term" value="F:ATP binding"/>
    <property type="evidence" value="ECO:0007669"/>
    <property type="project" value="UniProtKB-KW"/>
</dbReference>
<reference evidence="8 9" key="1">
    <citation type="submission" date="2020-08" db="EMBL/GenBank/DDBJ databases">
        <title>Sequencing the genomes of 1000 actinobacteria strains.</title>
        <authorList>
            <person name="Klenk H.-P."/>
        </authorList>
    </citation>
    <scope>NUCLEOTIDE SEQUENCE [LARGE SCALE GENOMIC DNA]</scope>
    <source>
        <strain evidence="8 9">DSM 44551</strain>
    </source>
</reference>
<feature type="domain" description="ABC transporter" evidence="7">
    <location>
        <begin position="2"/>
        <end position="237"/>
    </location>
</feature>
<evidence type="ECO:0000313" key="9">
    <source>
        <dbReference type="Proteomes" id="UP000572635"/>
    </source>
</evidence>
<keyword evidence="5" id="KW-0046">Antibiotic resistance</keyword>
<dbReference type="InterPro" id="IPR027417">
    <property type="entry name" value="P-loop_NTPase"/>
</dbReference>
<dbReference type="EMBL" id="JACHDB010000001">
    <property type="protein sequence ID" value="MBB5434850.1"/>
    <property type="molecule type" value="Genomic_DNA"/>
</dbReference>
<keyword evidence="4 8" id="KW-0067">ATP-binding</keyword>
<evidence type="ECO:0000256" key="3">
    <source>
        <dbReference type="ARBA" id="ARBA00022741"/>
    </source>
</evidence>
<evidence type="ECO:0000256" key="2">
    <source>
        <dbReference type="ARBA" id="ARBA00022448"/>
    </source>
</evidence>
<dbReference type="GO" id="GO:0046677">
    <property type="term" value="P:response to antibiotic"/>
    <property type="evidence" value="ECO:0007669"/>
    <property type="project" value="UniProtKB-KW"/>
</dbReference>
<evidence type="ECO:0000256" key="1">
    <source>
        <dbReference type="ARBA" id="ARBA00004202"/>
    </source>
</evidence>
<dbReference type="Pfam" id="PF00005">
    <property type="entry name" value="ABC_tran"/>
    <property type="match status" value="1"/>
</dbReference>
<proteinExistence type="predicted"/>
<dbReference type="SMART" id="SM00382">
    <property type="entry name" value="AAA"/>
    <property type="match status" value="1"/>
</dbReference>
<evidence type="ECO:0000313" key="8">
    <source>
        <dbReference type="EMBL" id="MBB5434850.1"/>
    </source>
</evidence>
<feature type="compositionally biased region" description="Basic and acidic residues" evidence="6">
    <location>
        <begin position="333"/>
        <end position="353"/>
    </location>
</feature>
<keyword evidence="3" id="KW-0547">Nucleotide-binding</keyword>
<dbReference type="PROSITE" id="PS00211">
    <property type="entry name" value="ABC_TRANSPORTER_1"/>
    <property type="match status" value="1"/>
</dbReference>
<comment type="caution">
    <text evidence="8">The sequence shown here is derived from an EMBL/GenBank/DDBJ whole genome shotgun (WGS) entry which is preliminary data.</text>
</comment>
<keyword evidence="9" id="KW-1185">Reference proteome</keyword>
<dbReference type="InterPro" id="IPR050763">
    <property type="entry name" value="ABC_transporter_ATP-binding"/>
</dbReference>
<dbReference type="Proteomes" id="UP000572635">
    <property type="component" value="Unassembled WGS sequence"/>
</dbReference>
<organism evidence="8 9">
    <name type="scientific">Nocardiopsis composta</name>
    <dbReference type="NCBI Taxonomy" id="157465"/>
    <lineage>
        <taxon>Bacteria</taxon>
        <taxon>Bacillati</taxon>
        <taxon>Actinomycetota</taxon>
        <taxon>Actinomycetes</taxon>
        <taxon>Streptosporangiales</taxon>
        <taxon>Nocardiopsidaceae</taxon>
        <taxon>Nocardiopsis</taxon>
    </lineage>
</organism>
<sequence>MIHARGLTRSFSTQHGRVDAVRGLDLDVEPGTLIAFLGPNGAGKSTSLRMLTTLLPPTSGTATVAGADIATDPAGVRARIGYVSQKSSSAETQRIGDELFYQGLAYGMSRGQARRRAGELLDRLDLADLADRKPVSLSGGQRRRVDIALGLVHRPPLLFLDEPSTGLDPHSRAEIWSTILRLREESSMTLFLTTHYLEEADSMAERVVIIDRGRTIADGTAESLKAELAGDRVTVALREAADAGRAAEVAARFATAPDRVRRFPPGESAPVSADALNGTRDDAARLTVQVPDADAALPELLSALDGAGVKTAAARGARPTLDDVFLSLTGRSLTKEQADDQQSHQQSEKEPSA</sequence>
<name>A0A7W8QS21_9ACTN</name>
<accession>A0A7W8QS21</accession>
<dbReference type="AlphaFoldDB" id="A0A7W8QS21"/>
<feature type="region of interest" description="Disordered" evidence="6">
    <location>
        <begin position="332"/>
        <end position="353"/>
    </location>
</feature>
<dbReference type="InterPro" id="IPR003593">
    <property type="entry name" value="AAA+_ATPase"/>
</dbReference>
<dbReference type="PANTHER" id="PTHR42711:SF19">
    <property type="entry name" value="DOXORUBICIN RESISTANCE ATP-BINDING PROTEIN DRRA"/>
    <property type="match status" value="1"/>
</dbReference>
<protein>
    <submittedName>
        <fullName evidence="8">ABC-2 type transport system ATP-binding protein</fullName>
    </submittedName>
</protein>
<keyword evidence="2" id="KW-0813">Transport</keyword>
<evidence type="ECO:0000256" key="4">
    <source>
        <dbReference type="ARBA" id="ARBA00022840"/>
    </source>
</evidence>
<gene>
    <name evidence="8" type="ORF">HDA36_004934</name>
</gene>
<dbReference type="Gene3D" id="3.40.50.300">
    <property type="entry name" value="P-loop containing nucleotide triphosphate hydrolases"/>
    <property type="match status" value="1"/>
</dbReference>
<evidence type="ECO:0000256" key="5">
    <source>
        <dbReference type="ARBA" id="ARBA00023251"/>
    </source>
</evidence>
<dbReference type="RefSeq" id="WP_184395903.1">
    <property type="nucleotide sequence ID" value="NZ_BAAAJD010000003.1"/>
</dbReference>
<dbReference type="PROSITE" id="PS50893">
    <property type="entry name" value="ABC_TRANSPORTER_2"/>
    <property type="match status" value="1"/>
</dbReference>
<comment type="subcellular location">
    <subcellularLocation>
        <location evidence="1">Cell membrane</location>
        <topology evidence="1">Peripheral membrane protein</topology>
    </subcellularLocation>
</comment>
<dbReference type="GO" id="GO:0005886">
    <property type="term" value="C:plasma membrane"/>
    <property type="evidence" value="ECO:0007669"/>
    <property type="project" value="UniProtKB-SubCell"/>
</dbReference>
<dbReference type="PANTHER" id="PTHR42711">
    <property type="entry name" value="ABC TRANSPORTER ATP-BINDING PROTEIN"/>
    <property type="match status" value="1"/>
</dbReference>
<dbReference type="InterPro" id="IPR003439">
    <property type="entry name" value="ABC_transporter-like_ATP-bd"/>
</dbReference>
<dbReference type="GO" id="GO:0016887">
    <property type="term" value="F:ATP hydrolysis activity"/>
    <property type="evidence" value="ECO:0007669"/>
    <property type="project" value="InterPro"/>
</dbReference>
<evidence type="ECO:0000256" key="6">
    <source>
        <dbReference type="SAM" id="MobiDB-lite"/>
    </source>
</evidence>
<dbReference type="SUPFAM" id="SSF52540">
    <property type="entry name" value="P-loop containing nucleoside triphosphate hydrolases"/>
    <property type="match status" value="1"/>
</dbReference>
<evidence type="ECO:0000259" key="7">
    <source>
        <dbReference type="PROSITE" id="PS50893"/>
    </source>
</evidence>
<dbReference type="InterPro" id="IPR017871">
    <property type="entry name" value="ABC_transporter-like_CS"/>
</dbReference>